<feature type="compositionally biased region" description="Low complexity" evidence="1">
    <location>
        <begin position="22"/>
        <end position="40"/>
    </location>
</feature>
<feature type="compositionally biased region" description="Polar residues" evidence="1">
    <location>
        <begin position="12"/>
        <end position="21"/>
    </location>
</feature>
<proteinExistence type="predicted"/>
<name>A0A8T0P970_PANVG</name>
<evidence type="ECO:0000313" key="2">
    <source>
        <dbReference type="EMBL" id="KAG2557425.1"/>
    </source>
</evidence>
<dbReference type="Proteomes" id="UP000823388">
    <property type="component" value="Chromosome 8N"/>
</dbReference>
<sequence length="158" mass="16061">MASVGGADRASEQSVGGQASTSGRRGVGARAAAAPRGSRAPVRRGMVRSSAQVGEGGRPGMPVMEAQAVDSGREAGHRGPYGVGDRSRLQGMMRRTPAEVAKDPGHLPGGGKLATEGEGEREGGTWATGRRGREGGGIIGPWRRRGRRGADGGRPLAA</sequence>
<feature type="region of interest" description="Disordered" evidence="1">
    <location>
        <begin position="99"/>
        <end position="158"/>
    </location>
</feature>
<organism evidence="2 3">
    <name type="scientific">Panicum virgatum</name>
    <name type="common">Blackwell switchgrass</name>
    <dbReference type="NCBI Taxonomy" id="38727"/>
    <lineage>
        <taxon>Eukaryota</taxon>
        <taxon>Viridiplantae</taxon>
        <taxon>Streptophyta</taxon>
        <taxon>Embryophyta</taxon>
        <taxon>Tracheophyta</taxon>
        <taxon>Spermatophyta</taxon>
        <taxon>Magnoliopsida</taxon>
        <taxon>Liliopsida</taxon>
        <taxon>Poales</taxon>
        <taxon>Poaceae</taxon>
        <taxon>PACMAD clade</taxon>
        <taxon>Panicoideae</taxon>
        <taxon>Panicodae</taxon>
        <taxon>Paniceae</taxon>
        <taxon>Panicinae</taxon>
        <taxon>Panicum</taxon>
        <taxon>Panicum sect. Hiantes</taxon>
    </lineage>
</organism>
<keyword evidence="3" id="KW-1185">Reference proteome</keyword>
<feature type="region of interest" description="Disordered" evidence="1">
    <location>
        <begin position="71"/>
        <end position="90"/>
    </location>
</feature>
<accession>A0A8T0P970</accession>
<dbReference type="EMBL" id="CM029052">
    <property type="protein sequence ID" value="KAG2557425.1"/>
    <property type="molecule type" value="Genomic_DNA"/>
</dbReference>
<reference evidence="2" key="1">
    <citation type="submission" date="2020-05" db="EMBL/GenBank/DDBJ databases">
        <title>WGS assembly of Panicum virgatum.</title>
        <authorList>
            <person name="Lovell J.T."/>
            <person name="Jenkins J."/>
            <person name="Shu S."/>
            <person name="Juenger T.E."/>
            <person name="Schmutz J."/>
        </authorList>
    </citation>
    <scope>NUCLEOTIDE SEQUENCE</scope>
    <source>
        <strain evidence="2">AP13</strain>
    </source>
</reference>
<gene>
    <name evidence="2" type="ORF">PVAP13_8NG328800</name>
</gene>
<evidence type="ECO:0000256" key="1">
    <source>
        <dbReference type="SAM" id="MobiDB-lite"/>
    </source>
</evidence>
<protein>
    <submittedName>
        <fullName evidence="2">Uncharacterized protein</fullName>
    </submittedName>
</protein>
<dbReference type="AlphaFoldDB" id="A0A8T0P970"/>
<evidence type="ECO:0000313" key="3">
    <source>
        <dbReference type="Proteomes" id="UP000823388"/>
    </source>
</evidence>
<feature type="region of interest" description="Disordered" evidence="1">
    <location>
        <begin position="1"/>
        <end position="63"/>
    </location>
</feature>
<comment type="caution">
    <text evidence="2">The sequence shown here is derived from an EMBL/GenBank/DDBJ whole genome shotgun (WGS) entry which is preliminary data.</text>
</comment>